<dbReference type="InterPro" id="IPR007110">
    <property type="entry name" value="Ig-like_dom"/>
</dbReference>
<dbReference type="OrthoDB" id="2570713at2759"/>
<dbReference type="InterPro" id="IPR013783">
    <property type="entry name" value="Ig-like_fold"/>
</dbReference>
<dbReference type="InterPro" id="IPR036116">
    <property type="entry name" value="FN3_sf"/>
</dbReference>
<dbReference type="Gene3D" id="1.10.510.10">
    <property type="entry name" value="Transferase(Phosphotransferase) domain 1"/>
    <property type="match status" value="2"/>
</dbReference>
<keyword evidence="3" id="KW-0728">SH3 domain</keyword>
<evidence type="ECO:0000256" key="9">
    <source>
        <dbReference type="ARBA" id="ARBA00023179"/>
    </source>
</evidence>
<dbReference type="SUPFAM" id="SSF50729">
    <property type="entry name" value="PH domain-like"/>
    <property type="match status" value="1"/>
</dbReference>
<dbReference type="SMART" id="SM00409">
    <property type="entry name" value="IG"/>
    <property type="match status" value="19"/>
</dbReference>
<reference evidence="18 19" key="1">
    <citation type="submission" date="2015-04" db="EMBL/GenBank/DDBJ databases">
        <authorList>
            <person name="Syromyatnikov M.Y."/>
            <person name="Popov V.N."/>
        </authorList>
    </citation>
    <scope>NUCLEOTIDE SEQUENCE [LARGE SCALE GENOMIC DNA]</scope>
</reference>
<dbReference type="FunFam" id="2.30.29.30:FF:000519">
    <property type="entry name" value="Muscle M-line assembly protein unc-89-like Protein"/>
    <property type="match status" value="1"/>
</dbReference>
<feature type="domain" description="Ig-like" evidence="16">
    <location>
        <begin position="2837"/>
        <end position="2929"/>
    </location>
</feature>
<dbReference type="InterPro" id="IPR011009">
    <property type="entry name" value="Kinase-like_dom_sf"/>
</dbReference>
<evidence type="ECO:0000256" key="7">
    <source>
        <dbReference type="ARBA" id="ARBA00022840"/>
    </source>
</evidence>
<dbReference type="GO" id="GO:0007525">
    <property type="term" value="P:somatic muscle development"/>
    <property type="evidence" value="ECO:0007669"/>
    <property type="project" value="UniProtKB-ARBA"/>
</dbReference>
<dbReference type="SMART" id="SM00233">
    <property type="entry name" value="PH"/>
    <property type="match status" value="1"/>
</dbReference>
<feature type="domain" description="Ig-like" evidence="16">
    <location>
        <begin position="3741"/>
        <end position="3820"/>
    </location>
</feature>
<feature type="domain" description="Ig-like" evidence="16">
    <location>
        <begin position="4426"/>
        <end position="4515"/>
    </location>
</feature>
<dbReference type="InterPro" id="IPR000719">
    <property type="entry name" value="Prot_kinase_dom"/>
</dbReference>
<feature type="domain" description="Ig-like" evidence="16">
    <location>
        <begin position="4772"/>
        <end position="4861"/>
    </location>
</feature>
<feature type="compositionally biased region" description="Polar residues" evidence="12">
    <location>
        <begin position="1520"/>
        <end position="1531"/>
    </location>
</feature>
<dbReference type="SMART" id="SM00325">
    <property type="entry name" value="RhoGEF"/>
    <property type="match status" value="1"/>
</dbReference>
<organism evidence="18 19">
    <name type="scientific">Clunio marinus</name>
    <dbReference type="NCBI Taxonomy" id="568069"/>
    <lineage>
        <taxon>Eukaryota</taxon>
        <taxon>Metazoa</taxon>
        <taxon>Ecdysozoa</taxon>
        <taxon>Arthropoda</taxon>
        <taxon>Hexapoda</taxon>
        <taxon>Insecta</taxon>
        <taxon>Pterygota</taxon>
        <taxon>Neoptera</taxon>
        <taxon>Endopterygota</taxon>
        <taxon>Diptera</taxon>
        <taxon>Nematocera</taxon>
        <taxon>Chironomoidea</taxon>
        <taxon>Chironomidae</taxon>
        <taxon>Clunio</taxon>
    </lineage>
</organism>
<dbReference type="FunFam" id="2.60.40.10:FF:001036">
    <property type="entry name" value="Muscle M-line assembly protein unc-89"/>
    <property type="match status" value="1"/>
</dbReference>
<dbReference type="FunFam" id="1.20.900.10:FF:000033">
    <property type="entry name" value="Muscle M-line assembly protein unc-89-like Protein"/>
    <property type="match status" value="1"/>
</dbReference>
<dbReference type="SMART" id="SM00408">
    <property type="entry name" value="IGc2"/>
    <property type="match status" value="17"/>
</dbReference>
<feature type="domain" description="Protein kinase" evidence="15">
    <location>
        <begin position="4892"/>
        <end position="5145"/>
    </location>
</feature>
<evidence type="ECO:0000256" key="4">
    <source>
        <dbReference type="ARBA" id="ARBA00022490"/>
    </source>
</evidence>
<gene>
    <name evidence="18" type="ORF">CLUMA_CG021371</name>
</gene>
<dbReference type="FunFam" id="2.60.40.10:FF:000032">
    <property type="entry name" value="palladin isoform X1"/>
    <property type="match status" value="1"/>
</dbReference>
<evidence type="ECO:0000256" key="11">
    <source>
        <dbReference type="SAM" id="Coils"/>
    </source>
</evidence>
<dbReference type="Pfam" id="PF00621">
    <property type="entry name" value="RhoGEF"/>
    <property type="match status" value="1"/>
</dbReference>
<keyword evidence="7" id="KW-0067">ATP-binding</keyword>
<feature type="compositionally biased region" description="Polar residues" evidence="12">
    <location>
        <begin position="1411"/>
        <end position="1421"/>
    </location>
</feature>
<keyword evidence="10" id="KW-0393">Immunoglobulin domain</keyword>
<dbReference type="SUPFAM" id="SSF48726">
    <property type="entry name" value="Immunoglobulin"/>
    <property type="match status" value="20"/>
</dbReference>
<feature type="domain" description="Ig-like" evidence="16">
    <location>
        <begin position="4324"/>
        <end position="4412"/>
    </location>
</feature>
<keyword evidence="6" id="KW-0547">Nucleotide-binding</keyword>
<feature type="region of interest" description="Disordered" evidence="12">
    <location>
        <begin position="1051"/>
        <end position="1070"/>
    </location>
</feature>
<dbReference type="SMART" id="SM00060">
    <property type="entry name" value="FN3"/>
    <property type="match status" value="2"/>
</dbReference>
<dbReference type="FunFam" id="3.30.200.20:FF:000620">
    <property type="entry name" value="Putative unc-89"/>
    <property type="match status" value="1"/>
</dbReference>
<dbReference type="FunFam" id="2.60.40.10:FF:000147">
    <property type="entry name" value="Myosin light chain kinase"/>
    <property type="match status" value="1"/>
</dbReference>
<evidence type="ECO:0000256" key="2">
    <source>
        <dbReference type="ARBA" id="ARBA00006692"/>
    </source>
</evidence>
<dbReference type="FunFam" id="2.60.40.10:FF:000796">
    <property type="entry name" value="Muscle M-line assembly protein unc-89"/>
    <property type="match status" value="1"/>
</dbReference>
<feature type="domain" description="Ig-like" evidence="16">
    <location>
        <begin position="4029"/>
        <end position="4120"/>
    </location>
</feature>
<keyword evidence="9" id="KW-0514">Muscle protein</keyword>
<keyword evidence="4" id="KW-0963">Cytoplasm</keyword>
<dbReference type="InterPro" id="IPR000219">
    <property type="entry name" value="DH_dom"/>
</dbReference>
<dbReference type="GO" id="GO:0004672">
    <property type="term" value="F:protein kinase activity"/>
    <property type="evidence" value="ECO:0007669"/>
    <property type="project" value="InterPro"/>
</dbReference>
<feature type="domain" description="Ig-like" evidence="16">
    <location>
        <begin position="2542"/>
        <end position="2632"/>
    </location>
</feature>
<feature type="region of interest" description="Disordered" evidence="12">
    <location>
        <begin position="1389"/>
        <end position="1437"/>
    </location>
</feature>
<evidence type="ECO:0000259" key="15">
    <source>
        <dbReference type="PROSITE" id="PS50011"/>
    </source>
</evidence>
<evidence type="ECO:0000256" key="10">
    <source>
        <dbReference type="ARBA" id="ARBA00023319"/>
    </source>
</evidence>
<evidence type="ECO:0000313" key="18">
    <source>
        <dbReference type="EMBL" id="CRL08373.1"/>
    </source>
</evidence>
<feature type="domain" description="Fibronectin type-III" evidence="17">
    <location>
        <begin position="5458"/>
        <end position="5552"/>
    </location>
</feature>
<dbReference type="InterPro" id="IPR003961">
    <property type="entry name" value="FN3_dom"/>
</dbReference>
<dbReference type="FunFam" id="2.60.40.10:FF:000919">
    <property type="entry name" value="Uncharacterized protein, isoform C"/>
    <property type="match status" value="1"/>
</dbReference>
<dbReference type="PROSITE" id="PS50853">
    <property type="entry name" value="FN3"/>
    <property type="match status" value="2"/>
</dbReference>
<feature type="domain" description="Ig-like" evidence="16">
    <location>
        <begin position="3153"/>
        <end position="3246"/>
    </location>
</feature>
<feature type="domain" description="Fibronectin type-III" evidence="17">
    <location>
        <begin position="4541"/>
        <end position="4637"/>
    </location>
</feature>
<dbReference type="Gene3D" id="1.20.900.10">
    <property type="entry name" value="Dbl homology (DH) domain"/>
    <property type="match status" value="1"/>
</dbReference>
<dbReference type="CDD" id="cd13325">
    <property type="entry name" value="PH_unc89"/>
    <property type="match status" value="1"/>
</dbReference>
<dbReference type="Pfam" id="PF00041">
    <property type="entry name" value="fn3"/>
    <property type="match status" value="1"/>
</dbReference>
<comment type="similarity">
    <text evidence="2">Belongs to the protein kinase superfamily. CAMK Ser/Thr protein kinase family.</text>
</comment>
<dbReference type="Proteomes" id="UP000183832">
    <property type="component" value="Unassembled WGS sequence"/>
</dbReference>
<dbReference type="EMBL" id="CVRI01000075">
    <property type="protein sequence ID" value="CRL08373.1"/>
    <property type="molecule type" value="Genomic_DNA"/>
</dbReference>
<keyword evidence="11" id="KW-0175">Coiled coil</keyword>
<dbReference type="InterPro" id="IPR055251">
    <property type="entry name" value="SOS1_NGEF_PH"/>
</dbReference>
<dbReference type="InterPro" id="IPR003599">
    <property type="entry name" value="Ig_sub"/>
</dbReference>
<evidence type="ECO:0000259" key="16">
    <source>
        <dbReference type="PROSITE" id="PS50835"/>
    </source>
</evidence>
<dbReference type="FunFam" id="1.10.510.10:FF:000681">
    <property type="entry name" value="Muscle M-line assembly protein unc-89-like Protein"/>
    <property type="match status" value="1"/>
</dbReference>
<feature type="domain" description="PH" evidence="13">
    <location>
        <begin position="1773"/>
        <end position="1874"/>
    </location>
</feature>
<dbReference type="FunFam" id="2.60.40.10:FF:000940">
    <property type="entry name" value="Muscle M-line assembly protein unc-89"/>
    <property type="match status" value="1"/>
</dbReference>
<dbReference type="Pfam" id="PF00069">
    <property type="entry name" value="Pkinase"/>
    <property type="match status" value="2"/>
</dbReference>
<dbReference type="SUPFAM" id="SSF56112">
    <property type="entry name" value="Protein kinase-like (PK-like)"/>
    <property type="match status" value="2"/>
</dbReference>
<accession>A0A1J1J7G7</accession>
<feature type="region of interest" description="Disordered" evidence="12">
    <location>
        <begin position="1498"/>
        <end position="1538"/>
    </location>
</feature>
<dbReference type="Pfam" id="PF07679">
    <property type="entry name" value="I-set"/>
    <property type="match status" value="20"/>
</dbReference>
<sequence length="5950" mass="673230">MSFCRITGKARNLPKANYFPILPPISPGDAKRFCRITGKSYGLPSHHFIPVKLISFTSRKKCKVTNVSAELGPHHYVPDTSYGKRKHIVLLDYRYVFPVFNYDDEDQKELYEIFKSKVTENNNKFVYRVDEKQCNLVFSSKVEAAVRDGDICDIMFAKDNDQIMLRLKKGNNVSVDLKDFKDNLDNLYEGEGPREDVILERERELAQEKRARKISKCSRQQLTSIAKIFENKDLEQDKEEESTKKKFGKKKAKALKNVLKSVSKKEVQKIKKFMETVAEGNSKKLQDLVKPLIESWDWDTYEHEVQEIKKLQKIKSAVTKKMKPANILPTKIKVKSRISDIEKSLLDNTVGFECIPLVGCYKKPEMKPLVKDLSKYQTASPEMMKKLENVVSKFQNADIEISSLLPSEDELFDVLQNISKGNKSELNGVPGCQIDIDERRVFLSGEFIQTEKGEIFCPGQAIVDKKTGKRTFTPGLTTFDPMSKGVNFIAGTIMTTKDNQVHFQAGQIVNNEFISGQTIYVNDEPKFIEGETIMTPEGLRFVAGVYNEENVLTPGKFMTLPNGEEKFICGQMTEIFVSGQNVLDESGEWKFVSGQTIIDDSGEEIFVSGITIQTDEGSKFIAGMHNDEGAFVPGITKKVGKELKFVPGITIETKQGMKFCEGQMVESAHGEIFIAGKTEYKANGETEFKIAESIDQISFQKPLPTGMVIDPHSLEVSEASMSVFGNMVQTELGIEFYPDKITEENLPMGKMIPGKLIKKGNETKFIPGIKGEDGGFIPGQVVNTPHGEEFVCGQLVETANGPKFVPGQIITLKNGEMKFVPGVTDKSGRFVPGQIIETRAGPTFIPGQICYTEEDGEQFVPGQVVETERGPCFVPGRIVEANDRVTFIPGQIVETPDGFRFVAPDMKNEGDDCEFNLQGFQVTPEELALIKPKNNWSASYLNAGDLSIDAVMMRQLSEAGMSIGRQVETGGVDLVLQSTLNREIVEKFCDNHAIGFDTADSIFKMIKMLTDEHKGKISAENLSKKIIEMCMPLTSQPINHNELVESLTAHQSAVGDENETSTGLKGKKKPRKSVGLSFIQDPTQALETNQIINVLTKVMMEILKNDELSVMDHDGSLVSHHTVNGHANGRNKVETVYEIIANVLRDSVENLNIEQLQNIFSSPNMKELVLEKLNNTINKVETMYVIQKAIISAVNEENNNKINDLLATDDVQHVESILNEALLLAKVLGLNSEAMTLLSALDKTSKTAMEDFMLRSGTGNKAFLIIKDGIQCVVPREKSHDVLTGKCAYTVLDENGIRHFEPLHVMSALKMNPATQHHRFSIYANDTAIEEISKLRRSSCSPTYDTQTREFQFSNCDFADHGDTNSSETGEQSENGDFNEYFVENVNYDVDHETGYRRPRRRRHGDKDDPTSNLDFQTTQMLRKRRGARPDRKSKSPITTQMYDILVVNKNYDAEGPDSISVRVGDLVEVLETGTTSSDEPNAKKPKTDLDISVGVEPTHLLDNTVQKHKLSVKPKKRQPSSTKRSVNSKKTTPKPGERWKVRIFDGAENAKEGFIPASVLDTQNNEQLIYGDKADDAAYRREAVIRELVETEEEFGKDLQTVVERYIKTIDNPEKKVPRVVRDNKDLIFMNFQQIADFHNTVLIEGIKFYANNPSMIGKTFLRLERDFDKHVNYCRDESNAQEFLFNNEIVKDFFDDLSQKLGDDKSISEHLQLPIQRINDYQLLLKELVKYSTRLGDNVSDLQKALELMLSVPHRAIDNKFLANIEGYKGNIHKLGRLLTHEWWSVVDKEGKSKERYLFLFKARILICKVRRISDDRSVFILKEIVRLPEVEVKDLEDNKIEIKSGEEVILLIAHKEETKKFWLKEIKQYSSDVVALQEHSIDDLKIDPKQHIDTNEPSIKLPQRIEAHEPNQNIKPSDFAENYTISKYSTTKATEEIKSKGIVTSLKETSTISIEKSEEKVTVVKTEANQESLEQNALANKEASKIPVLKKSTEKTVEEKQKTKVAETSKKETPKLEEKTLKVSLVKQPQPLQKVQEKPKEIVSNKTQVKPVEESSKEVSISTEKVNVLPEFKADIVRKASVDLSPVDLKQVSKPPPVKEVKEEVKQIEVVAKKQEEVSKEPKKSELSEVEASVSEKLDKLSQKLKAIRRTETDKEVLKSITKETQIENQIEKSEEDLRKQEAIRESIQEKIEEDYISESSVIRRIEERYKRNYKDKDIKTLTKRKASSDLQESRKSLSLVEEKSEVSVEPEKAKLTKDEQPIENKPQITKAADTNKSEPDNKQQQGQDQSNTNQSNDQPSSNQSKDGQDSSSGNQSNQSGDNSKKPDRPPSPPSPGSIRLPGFFDPKIPLYETSIEVHVKKEKYPDPPPIITRKVVVKNEELEKKTEEFLRGELPYEKEDYSLGAAQKKIKNLKHNLGKTGDTIKFAEDTVSKARVGDFKHIKTPGTVIPEKKKEPVFEYQYTVEDPKTGLCITTSEAVDFENAEDELKKLAEMDAEQKNTITKRVEVKRDESIYTSSSKKTSTKSDGKIINGSGKRPLFMKAIKGCDIEPGENAVFEFQLEDKPVNVTWLKDNKPLEDPLQDRMRFTEGASNTYKMELVHCRESDSGTYTAKVTNGFENSTCTAHLHVEKLSPEKLQELTETNCPYFEVKLKDTEIIENTYLTFMVKVKGEPKPKVRFTKDDKEIMDFDKHYKISREMEELGFFELIIDEVKASDAGVFNCTAYNKFGTAKCQSKVTVVKEKDIFGDVTETMLAPGQKPKFHWKKDGEPFDPEERFKVLMGDDDDSLALVFQHVKPEDVGLYTCVAATTTGNISCSAELTVQGTVNELPREPCKANLVVETKEALANIGASAMLELQCKGFPRPEVLWKHEGSVIEPGGRYRFLYEDAETMTLVIKNVTAEDAGVYTITAKNELGQDDTEMKLIVRRAPKITKPGHLYCAAGESFKMSIEITGMPEPTSKFYCNGKEIIEDDRIKITRAGDYYLIKFNEVRLSDTGSYSAVSTNDLCTSSEMWDFTIKGANRDDSALYAVEFSNDNGTIRDESRVHVRCAPKIREELRDIICNENDADVQMSVEVDGYPKPKAKWFLGDIEINEKQYRFVEEGDENITRFKCFIKDATIETRGKYTCKITNEFGSVESSNEVKVNCKPKIKKTLVDTEVDEGTTLVLEVEIYSVPEPQIVWTKDGQEVHADTRIKITRDSHRSESYSMTLNLVKGSDSGDYEVKATNFLGTSSSKSRVVVQTAEMREAPSGEKEIILEEKIHITETEETFEEEEPIAVQDLTLKKVENDDFKTLATADLNKETVSQVSQCTKIGDKGEVITVSITTEESHQASMLGPEESHSLHTIKTTKIIVEEAGSASPETTGTFTFSTSSRKSEISVEEVGSFSLNPPTNETVLSDHKTITINAVAAEIEGDSEGVFRKMSRGISIVAVDDTQTTEIEEEKEDLHDDEVDKLMERIKRERSVLDDLLGQDQKSPEILTNDEIKCEKNEEESPIPQSPIISEVKEKEEKIVKKEEIDVEAAPEIIRADFESKKTFDTLPIAWEVEARGVPRPEGIWMLNSTVVKSSERVKITESGETYKIEINDVIMADHGEWSFVAKNRLAEKKINANLEVIACNEFRRPNIKKHFLENVSAPKDTEVTLTLTITADPVPELTWFQNGKEITADQYRVISSSVGELEHNLKEITYNLKFPKARHADTGDYSVKMKNKYGATEDSCRVDILLKPEIEGLQDKKCLPYEQVIFNATIYANPKPKVTWTKDGENLCNNDNCDVIADVEKELYTLVIESAAMKEDGVYTLTASNNLGETVATASLKLHVEKPTFLLKPEDKVVHDFKDVETKAKVTGIPRPTIQWLRNGKPIDTEVIEPNTNSPKNRINTIGDAQLSSDFYVTHFRPEDSDNYSCVASNIAGDTEVVFRLTVLEQAPVFATKFDRFMEIPEGEKLELKCKVDGSPLPTVKWMLDNDELLPSDHVKINVSPDGEISLVIDKVKPSDCGAYKVIISNSSGESAMICAVAVKPEPRAPSFVKPFNDATVVTGEPLTLQAQVIGFPVPEVQWLKDGIPLRPSENLNFIAQPDGVIGINIDSVRPEDAGVYTAIIKNKLGEIKATPIVKVEPRPRKPLFIKEMYETNVIEGFPLRLDVKFLAHPEPQLAWSCDGKDLGDSDRCKISQKDGHGTLIVEKATPEDAGKYQVVATNDQGAASTAAKVTVSPVVDSQLPEEAPSFTSTISEITVDEGKELAFSLPFVGNPIPEVMWSRNGKPVEPTPRTMLTCDGKKVGIIIKPAEITDSGEYQCLLANPLGEVEALVDVHVRKIFQKPNFLSRLTDLQVLPTHDAKFPARVNGIPKPDISWYKNEKPIHNSEKYSIKYDGDTCILYVKNCTPEDAGLYTCSASNREGEDSCDARLEVVDKVAEKDKAEPPSFLKKIVNSEVIHGMKAKFTACVSGFPLPEIEWYKNGNRLYGGDRFKLECEKNGLIRMIIHDVRETDAGKYTCKAKNQHGEAECSAELIYEEEKPRKVRQLEEPEKFKASVPLPLPDRPYISRMSDKHLTLSWKPSIPAGPKFPIQYQVEMLDLPEGDWYVYRSGIRGTHCEIDGLQPFHDYRFRIRAEDRYGVSEPSAYCQTYRQKLEPDPQSIHAYLPKGLDFRPSIPSFFPKDYDIEKPTHDGYAQAPQFLRQEHPCQYGIKNHSVDLFWFVYGYPKPTIQYFFNDQPIECGGRFAWSYTRNGQATLFINKMLDRDVGNYEAVATNEHGCARQKVRVEIAEYPRFLQRPEEVHIMTRRSGRLEAKIVGVPLPEIKWFKDWSPIAESSRLKMIFYEPDTYVLLITEAMKKDEGLYSISARNVAGSISSSAMVHIEDNEDDYIFNSNHRTPYVRSRQKPLYTDIYDIGDELGRGTQGITYHAVERATGRNFAAKIMHGRYDLRPFMFNELDIMNSLNHRKLIRLYDAYDSPKSLILIEELAAGGELVKDHMLRRDFYTERIVACFIYQLLQGLEHMHSRSIGHMGLNIRDLLIAHPGSDSLKICDFGLARRIEDKLAPLEFGQPEYVAPEVVLGEGVGLGQDMWSVGIITYILLSGHSPFLGANDRETLYNVKNGQWQFVGTIWNDISKEGRDFITKLLVYDAHHRMDVKTALNHPWFHIMHRRSEDEYQIGTDRLRSYWHGLRDWYTNASCRSYYRRRALATAFDHPSKMVYPPGMIFTPEGTPPRIEEQSRKPHKWEDYVAREQNDYEVGSFKSESHYQYGPDTYLLQLRDTDFPTRLREYIKIAKGRSPSFNYSLHDGNYDLSMPIIRERRRFTDIMDEEIDDERKERISRYGTPDSGATFSRRIRNEVSVRSESYQEAEAIIEMRSNGHIPFFREKPQTVAITDGKPSEISCLVVGDPTPIVQWFKNDMVIQESKRIKFLSDAQGRSILRLEPAIEFDIGIYKAVARNKIGQTSSRSRVVLAVVPDAPSAPEAVAASDTEILLRWKQPREDGNCAVLCYCLQFKQLVDEEWRDVAMNIDHEFYLVHGLEPKHNYQFRLAACNKIGWSERGSATEAISTIEAGAPKIQVTRAMKHLQQITESGQQIVSDENVNQVDYRYETEPIEWSTEPSYNERYSFISEISRGRYSVVVKGVEKQTDSVVVAKIFEYTSDTSSQIQKEFENLRTLRHEKIAFLIAAFKPQGSPIAILVQEKLQGADVLTYLGSRHEYSEQIVAAIITQILDAVQYLHWRGFAHLDLQPDNIVMASVRSHQIKLVDFGSAQPVSKLGSHVHMPVNGNLDFIGKLSVLIISIIKLIIKINFSAPEVLADEPAYPQTDIWSVAVLAYIMLSGTCPFRGVDENETKANISFCRFRFENLYREVTQEASRFFMFIFKRTPLKRPSVEDCLEHRWLTATDFMIKKRERAIFLADKIKHYSEEYHSARAAEAKKRESVTNQLLIGPAPRQLLRTNSIQEELLTTF</sequence>
<dbReference type="Pfam" id="PF22697">
    <property type="entry name" value="SOS1_NGEF_PH"/>
    <property type="match status" value="1"/>
</dbReference>
<dbReference type="CDD" id="cd00160">
    <property type="entry name" value="RhoGEF"/>
    <property type="match status" value="1"/>
</dbReference>
<feature type="compositionally biased region" description="Low complexity" evidence="12">
    <location>
        <begin position="2286"/>
        <end position="2325"/>
    </location>
</feature>
<dbReference type="GO" id="GO:0005085">
    <property type="term" value="F:guanyl-nucleotide exchange factor activity"/>
    <property type="evidence" value="ECO:0007669"/>
    <property type="project" value="InterPro"/>
</dbReference>
<dbReference type="PROSITE" id="PS50835">
    <property type="entry name" value="IG_LIKE"/>
    <property type="match status" value="16"/>
</dbReference>
<feature type="domain" description="Ig-like" evidence="16">
    <location>
        <begin position="3931"/>
        <end position="4021"/>
    </location>
</feature>
<dbReference type="PROSITE" id="PS50003">
    <property type="entry name" value="PH_DOMAIN"/>
    <property type="match status" value="1"/>
</dbReference>
<dbReference type="GO" id="GO:0045214">
    <property type="term" value="P:sarcomere organization"/>
    <property type="evidence" value="ECO:0007669"/>
    <property type="project" value="UniProtKB-ARBA"/>
</dbReference>
<dbReference type="InterPro" id="IPR003598">
    <property type="entry name" value="Ig_sub2"/>
</dbReference>
<protein>
    <submittedName>
        <fullName evidence="18">CLUMA_CG021371, isoform B</fullName>
    </submittedName>
</protein>
<feature type="region of interest" description="Disordered" evidence="12">
    <location>
        <begin position="2216"/>
        <end position="2349"/>
    </location>
</feature>
<feature type="compositionally biased region" description="Basic and acidic residues" evidence="12">
    <location>
        <begin position="2235"/>
        <end position="2266"/>
    </location>
</feature>
<keyword evidence="8" id="KW-1015">Disulfide bond</keyword>
<dbReference type="InterPro" id="IPR035899">
    <property type="entry name" value="DBL_dom_sf"/>
</dbReference>
<dbReference type="PROSITE" id="PS50010">
    <property type="entry name" value="DH_2"/>
    <property type="match status" value="1"/>
</dbReference>
<dbReference type="GO" id="GO:0005524">
    <property type="term" value="F:ATP binding"/>
    <property type="evidence" value="ECO:0007669"/>
    <property type="project" value="UniProtKB-KW"/>
</dbReference>
<dbReference type="PROSITE" id="PS50011">
    <property type="entry name" value="PROTEIN_KINASE_DOM"/>
    <property type="match status" value="2"/>
</dbReference>
<feature type="domain" description="Ig-like" evidence="16">
    <location>
        <begin position="2679"/>
        <end position="2825"/>
    </location>
</feature>
<feature type="domain" description="Ig-like" evidence="16">
    <location>
        <begin position="5362"/>
        <end position="5453"/>
    </location>
</feature>
<feature type="domain" description="Ig-like" evidence="16">
    <location>
        <begin position="4126"/>
        <end position="4214"/>
    </location>
</feature>
<feature type="domain" description="Protein kinase" evidence="15">
    <location>
        <begin position="5606"/>
        <end position="5882"/>
    </location>
</feature>
<evidence type="ECO:0000256" key="1">
    <source>
        <dbReference type="ARBA" id="ARBA00004161"/>
    </source>
</evidence>
<dbReference type="SUPFAM" id="SSF48065">
    <property type="entry name" value="DBL homology domain (DH-domain)"/>
    <property type="match status" value="1"/>
</dbReference>
<feature type="compositionally biased region" description="Basic residues" evidence="12">
    <location>
        <begin position="1507"/>
        <end position="1519"/>
    </location>
</feature>
<dbReference type="FunFam" id="2.60.40.10:FF:001381">
    <property type="entry name" value="Uncharacterized protein, isoform C"/>
    <property type="match status" value="1"/>
</dbReference>
<dbReference type="FunFam" id="2.60.40.10:FF:000345">
    <property type="entry name" value="Muscle M-line assembly protein unc-89"/>
    <property type="match status" value="3"/>
</dbReference>
<keyword evidence="5" id="KW-0677">Repeat</keyword>
<evidence type="ECO:0000256" key="8">
    <source>
        <dbReference type="ARBA" id="ARBA00023157"/>
    </source>
</evidence>
<feature type="domain" description="Ig-like" evidence="16">
    <location>
        <begin position="4228"/>
        <end position="4314"/>
    </location>
</feature>
<feature type="domain" description="DH" evidence="14">
    <location>
        <begin position="1581"/>
        <end position="1761"/>
    </location>
</feature>
<evidence type="ECO:0000256" key="12">
    <source>
        <dbReference type="SAM" id="MobiDB-lite"/>
    </source>
</evidence>
<dbReference type="InterPro" id="IPR011993">
    <property type="entry name" value="PH-like_dom_sf"/>
</dbReference>
<dbReference type="FunFam" id="2.60.40.10:FF:000145">
    <property type="entry name" value="Myosin light chain kinase, smooth muscle"/>
    <property type="match status" value="2"/>
</dbReference>
<keyword evidence="19" id="KW-1185">Reference proteome</keyword>
<evidence type="ECO:0000256" key="5">
    <source>
        <dbReference type="ARBA" id="ARBA00022737"/>
    </source>
</evidence>
<dbReference type="PANTHER" id="PTHR47633:SF3">
    <property type="entry name" value="STRIATED MUSCLE PREFERENTIALLY EXPRESSED PROTEIN KINASE"/>
    <property type="match status" value="1"/>
</dbReference>
<name>A0A1J1J7G7_9DIPT</name>
<dbReference type="PANTHER" id="PTHR47633">
    <property type="entry name" value="IMMUNOGLOBULIN"/>
    <property type="match status" value="1"/>
</dbReference>
<dbReference type="InterPro" id="IPR036179">
    <property type="entry name" value="Ig-like_dom_sf"/>
</dbReference>
<evidence type="ECO:0000259" key="14">
    <source>
        <dbReference type="PROSITE" id="PS50010"/>
    </source>
</evidence>
<feature type="coiled-coil region" evidence="11">
    <location>
        <begin position="2101"/>
        <end position="2194"/>
    </location>
</feature>
<evidence type="ECO:0000256" key="6">
    <source>
        <dbReference type="ARBA" id="ARBA00022741"/>
    </source>
</evidence>
<dbReference type="STRING" id="568069.A0A1J1J7G7"/>
<evidence type="ECO:0000313" key="19">
    <source>
        <dbReference type="Proteomes" id="UP000183832"/>
    </source>
</evidence>
<feature type="domain" description="Ig-like" evidence="16">
    <location>
        <begin position="3826"/>
        <end position="3925"/>
    </location>
</feature>
<dbReference type="InterPro" id="IPR001849">
    <property type="entry name" value="PH_domain"/>
</dbReference>
<feature type="region of interest" description="Disordered" evidence="12">
    <location>
        <begin position="2039"/>
        <end position="2060"/>
    </location>
</feature>
<evidence type="ECO:0000259" key="13">
    <source>
        <dbReference type="PROSITE" id="PS50003"/>
    </source>
</evidence>
<comment type="subcellular location">
    <subcellularLocation>
        <location evidence="1">Cytoplasm</location>
        <location evidence="1">Myofibril</location>
        <location evidence="1">Sarcomere</location>
        <location evidence="1">A band</location>
    </subcellularLocation>
</comment>
<dbReference type="GO" id="GO:0031430">
    <property type="term" value="C:M band"/>
    <property type="evidence" value="ECO:0007669"/>
    <property type="project" value="UniProtKB-ARBA"/>
</dbReference>
<evidence type="ECO:0000259" key="17">
    <source>
        <dbReference type="PROSITE" id="PS50853"/>
    </source>
</evidence>
<evidence type="ECO:0000256" key="3">
    <source>
        <dbReference type="ARBA" id="ARBA00022443"/>
    </source>
</evidence>
<dbReference type="Gene3D" id="3.30.200.20">
    <property type="entry name" value="Phosphorylase Kinase, domain 1"/>
    <property type="match status" value="1"/>
</dbReference>
<dbReference type="CDD" id="cd00063">
    <property type="entry name" value="FN3"/>
    <property type="match status" value="2"/>
</dbReference>
<feature type="domain" description="Ig-like" evidence="16">
    <location>
        <begin position="3056"/>
        <end position="3150"/>
    </location>
</feature>
<dbReference type="Gene3D" id="2.60.40.10">
    <property type="entry name" value="Immunoglobulins"/>
    <property type="match status" value="22"/>
</dbReference>
<dbReference type="FunFam" id="2.60.40.10:FF:000107">
    <property type="entry name" value="Myosin, light chain kinase a"/>
    <property type="match status" value="1"/>
</dbReference>
<dbReference type="FunFam" id="2.60.40.10:FF:000873">
    <property type="entry name" value="Muscle M-line assembly protein unc-89"/>
    <property type="match status" value="1"/>
</dbReference>
<dbReference type="SUPFAM" id="SSF49265">
    <property type="entry name" value="Fibronectin type III"/>
    <property type="match status" value="1"/>
</dbReference>
<feature type="domain" description="Ig-like" evidence="16">
    <location>
        <begin position="3628"/>
        <end position="3726"/>
    </location>
</feature>
<proteinExistence type="inferred from homology"/>
<dbReference type="InterPro" id="IPR013098">
    <property type="entry name" value="Ig_I-set"/>
</dbReference>
<dbReference type="Gene3D" id="2.30.29.30">
    <property type="entry name" value="Pleckstrin-homology domain (PH domain)/Phosphotyrosine-binding domain (PTB)"/>
    <property type="match status" value="1"/>
</dbReference>